<dbReference type="CDD" id="cd01876">
    <property type="entry name" value="YihA_EngB"/>
    <property type="match status" value="1"/>
</dbReference>
<dbReference type="PROSITE" id="PS51706">
    <property type="entry name" value="G_ENGB"/>
    <property type="match status" value="1"/>
</dbReference>
<feature type="region of interest" description="Disordered" evidence="5">
    <location>
        <begin position="431"/>
        <end position="466"/>
    </location>
</feature>
<keyword evidence="2" id="KW-0547">Nucleotide-binding</keyword>
<accession>A0A1G4IKV5</accession>
<evidence type="ECO:0000313" key="7">
    <source>
        <dbReference type="EMBL" id="SCU73164.1"/>
    </source>
</evidence>
<evidence type="ECO:0000259" key="6">
    <source>
        <dbReference type="PROSITE" id="PS51706"/>
    </source>
</evidence>
<dbReference type="Pfam" id="PF01926">
    <property type="entry name" value="MMR_HSR1"/>
    <property type="match status" value="1"/>
</dbReference>
<keyword evidence="8" id="KW-1185">Reference proteome</keyword>
<dbReference type="InterPro" id="IPR030393">
    <property type="entry name" value="G_ENGB_dom"/>
</dbReference>
<reference evidence="7" key="1">
    <citation type="submission" date="2016-09" db="EMBL/GenBank/DDBJ databases">
        <authorList>
            <person name="Hebert L."/>
            <person name="Moumen B."/>
        </authorList>
    </citation>
    <scope>NUCLEOTIDE SEQUENCE [LARGE SCALE GENOMIC DNA]</scope>
    <source>
        <strain evidence="7">OVI</strain>
    </source>
</reference>
<dbReference type="GO" id="GO:0046872">
    <property type="term" value="F:metal ion binding"/>
    <property type="evidence" value="ECO:0007669"/>
    <property type="project" value="UniProtKB-KW"/>
</dbReference>
<dbReference type="FunFam" id="3.40.50.300:FF:004888">
    <property type="entry name" value="Uncharacterized protein"/>
    <property type="match status" value="1"/>
</dbReference>
<evidence type="ECO:0000256" key="5">
    <source>
        <dbReference type="SAM" id="MobiDB-lite"/>
    </source>
</evidence>
<dbReference type="EMBL" id="CZPT02002006">
    <property type="protein sequence ID" value="SCU73164.1"/>
    <property type="molecule type" value="Genomic_DNA"/>
</dbReference>
<dbReference type="GeneID" id="92381247"/>
<dbReference type="PANTHER" id="PTHR11649">
    <property type="entry name" value="MSS1/TRME-RELATED GTP-BINDING PROTEIN"/>
    <property type="match status" value="1"/>
</dbReference>
<dbReference type="Proteomes" id="UP000195570">
    <property type="component" value="Unassembled WGS sequence"/>
</dbReference>
<sequence length="655" mass="71419">MCICTRLLCCSGIGQARRQLTPASSCQKPWGNDPPHLMSPQDELVAKLSDEVFSRGNMHLKNVDVVSALPEGLHSFPEVCFIGKPNVGKSSIISCLLRNPRLGRAGRVRGTTRLLQFFNVGDALLLVDTPGYGGWKGRHLPQSVAERASAFAILFRYLALRSKGPLKRVYWVMEATKPVQPRDEEIFVFLRNEQIPFSIIISKLDYFGGDGAALRRQVESIYNFLGTEDVPVLGVRADSSRPERCINMTALQHDITHYCTTDLVRVEDLSYNGLKELSYAPPTFDEVRAVEERYPVESFIVPQDDNLSLQHFVSLHQEAKSRHLAASPMAMRLSTKEKLGANLIGDDGGSKGIDIDEGTIVAHSPLLARLTIAAEGTIPDSSLLEGVPLGVVAVSPTKMPQCFHEHPSTREGLLLTSRVGHTDLQREEAVNRVQPVSPCPSPTIKHKSSEHLSCKPTGSLGGDAPGAPPFSPSRFGAHMETIRTINGVCIPKSMVPPSVVQLAAGQAGSFAAFAQHSGANTYEEFLTGDATGSGTFLEATGSEDTLENKGRSLRRPREKSMRRCALDKVLKRYVACGRKQRSLHMQAEGYMCPWLAGAGQQARSAVFGVTRSRAHAGGMEVLKGLKRTGFGGQSYSARTMKNRGRSTKKTGFWAA</sequence>
<evidence type="ECO:0000256" key="3">
    <source>
        <dbReference type="ARBA" id="ARBA00022842"/>
    </source>
</evidence>
<dbReference type="AlphaFoldDB" id="A0A1G4IKV5"/>
<evidence type="ECO:0000256" key="1">
    <source>
        <dbReference type="ARBA" id="ARBA00022723"/>
    </source>
</evidence>
<dbReference type="InterPro" id="IPR027417">
    <property type="entry name" value="P-loop_NTPase"/>
</dbReference>
<protein>
    <submittedName>
        <fullName evidence="7">50S ribosome-binding GTPase, putative</fullName>
    </submittedName>
</protein>
<dbReference type="GO" id="GO:0005525">
    <property type="term" value="F:GTP binding"/>
    <property type="evidence" value="ECO:0007669"/>
    <property type="project" value="UniProtKB-KW"/>
</dbReference>
<dbReference type="SUPFAM" id="SSF52540">
    <property type="entry name" value="P-loop containing nucleoside triphosphate hydrolases"/>
    <property type="match status" value="1"/>
</dbReference>
<dbReference type="RefSeq" id="XP_067083563.1">
    <property type="nucleotide sequence ID" value="XM_067227462.1"/>
</dbReference>
<name>A0A1G4IKV5_TRYEQ</name>
<keyword evidence="1" id="KW-0479">Metal-binding</keyword>
<organism evidence="7 8">
    <name type="scientific">Trypanosoma equiperdum</name>
    <dbReference type="NCBI Taxonomy" id="5694"/>
    <lineage>
        <taxon>Eukaryota</taxon>
        <taxon>Discoba</taxon>
        <taxon>Euglenozoa</taxon>
        <taxon>Kinetoplastea</taxon>
        <taxon>Metakinetoplastina</taxon>
        <taxon>Trypanosomatida</taxon>
        <taxon>Trypanosomatidae</taxon>
        <taxon>Trypanosoma</taxon>
    </lineage>
</organism>
<proteinExistence type="predicted"/>
<evidence type="ECO:0000256" key="2">
    <source>
        <dbReference type="ARBA" id="ARBA00022741"/>
    </source>
</evidence>
<dbReference type="Gene3D" id="3.40.50.300">
    <property type="entry name" value="P-loop containing nucleotide triphosphate hydrolases"/>
    <property type="match status" value="1"/>
</dbReference>
<dbReference type="VEuPathDB" id="TriTrypDB:TEOVI_000731300"/>
<evidence type="ECO:0000256" key="4">
    <source>
        <dbReference type="ARBA" id="ARBA00023134"/>
    </source>
</evidence>
<dbReference type="PANTHER" id="PTHR11649:SF76">
    <property type="entry name" value="ENGB-TYPE G DOMAIN-CONTAINING PROTEIN"/>
    <property type="match status" value="1"/>
</dbReference>
<feature type="domain" description="EngB-type G" evidence="6">
    <location>
        <begin position="75"/>
        <end position="261"/>
    </location>
</feature>
<feature type="region of interest" description="Disordered" evidence="5">
    <location>
        <begin position="634"/>
        <end position="655"/>
    </location>
</feature>
<keyword evidence="3" id="KW-0460">Magnesium</keyword>
<evidence type="ECO:0000313" key="8">
    <source>
        <dbReference type="Proteomes" id="UP000195570"/>
    </source>
</evidence>
<dbReference type="InterPro" id="IPR006073">
    <property type="entry name" value="GTP-bd"/>
</dbReference>
<keyword evidence="4" id="KW-0342">GTP-binding</keyword>
<comment type="caution">
    <text evidence="7">The sequence shown here is derived from an EMBL/GenBank/DDBJ whole genome shotgun (WGS) entry which is preliminary data.</text>
</comment>
<gene>
    <name evidence="7" type="ORF">TEOVI_000731300</name>
</gene>